<reference evidence="1 2" key="1">
    <citation type="journal article" date="2022" name="Hortic Res">
        <title>A haplotype resolved chromosomal level avocado genome allows analysis of novel avocado genes.</title>
        <authorList>
            <person name="Nath O."/>
            <person name="Fletcher S.J."/>
            <person name="Hayward A."/>
            <person name="Shaw L.M."/>
            <person name="Masouleh A.K."/>
            <person name="Furtado A."/>
            <person name="Henry R.J."/>
            <person name="Mitter N."/>
        </authorList>
    </citation>
    <scope>NUCLEOTIDE SEQUENCE [LARGE SCALE GENOMIC DNA]</scope>
    <source>
        <strain evidence="2">cv. Hass</strain>
    </source>
</reference>
<comment type="caution">
    <text evidence="1">The sequence shown here is derived from an EMBL/GenBank/DDBJ whole genome shotgun (WGS) entry which is preliminary data.</text>
</comment>
<protein>
    <submittedName>
        <fullName evidence="1">Uncharacterized protein</fullName>
    </submittedName>
</protein>
<proteinExistence type="predicted"/>
<dbReference type="EMBL" id="CM056810">
    <property type="protein sequence ID" value="KAJ8645742.1"/>
    <property type="molecule type" value="Genomic_DNA"/>
</dbReference>
<dbReference type="Proteomes" id="UP001234297">
    <property type="component" value="Chromosome 2"/>
</dbReference>
<keyword evidence="2" id="KW-1185">Reference proteome</keyword>
<name>A0ACC2MJ44_PERAE</name>
<sequence>MASLWSILIKWSYPELFVAFACLFYFGYLRRRDGALPNWPILGMLPSLAFNIHRVHDWLVDVFRKTGCTFMFNGPWFTHMDILCTCDPANVHHILSTNFSDFPKGPSFSKIFDVLGGGIFNSDSESWRIQRKMAHSLISSKRFGAFVARTSQEKVDKGLVHVLKHIIKQGQVPFAKAMDDAMEAVAFRHAMPESWWMVLKRLKIGKEKKLAEAWKIIDHFINQHVSIRREELYKSRTNVGENDCEEGGDLLTAYINYQPGDELAILNSAKFLRDTTVNLMLAGRDTTSAALTWFFWVVSMNPEVETKILRELKATSPKLREGWHGKLKVFDAEELSQLVYLHAALCESLRLFPPVPFEHKSVFQRQVLPTGYKICIVSQQ</sequence>
<organism evidence="1 2">
    <name type="scientific">Persea americana</name>
    <name type="common">Avocado</name>
    <dbReference type="NCBI Taxonomy" id="3435"/>
    <lineage>
        <taxon>Eukaryota</taxon>
        <taxon>Viridiplantae</taxon>
        <taxon>Streptophyta</taxon>
        <taxon>Embryophyta</taxon>
        <taxon>Tracheophyta</taxon>
        <taxon>Spermatophyta</taxon>
        <taxon>Magnoliopsida</taxon>
        <taxon>Magnoliidae</taxon>
        <taxon>Laurales</taxon>
        <taxon>Lauraceae</taxon>
        <taxon>Persea</taxon>
    </lineage>
</organism>
<gene>
    <name evidence="1" type="ORF">MRB53_007490</name>
</gene>
<evidence type="ECO:0000313" key="2">
    <source>
        <dbReference type="Proteomes" id="UP001234297"/>
    </source>
</evidence>
<evidence type="ECO:0000313" key="1">
    <source>
        <dbReference type="EMBL" id="KAJ8645742.1"/>
    </source>
</evidence>
<accession>A0ACC2MJ44</accession>